<dbReference type="AlphaFoldDB" id="A0AAD3P843"/>
<gene>
    <name evidence="2" type="ORF">Nepgr_001186</name>
</gene>
<reference evidence="2" key="1">
    <citation type="submission" date="2023-05" db="EMBL/GenBank/DDBJ databases">
        <title>Nepenthes gracilis genome sequencing.</title>
        <authorList>
            <person name="Fukushima K."/>
        </authorList>
    </citation>
    <scope>NUCLEOTIDE SEQUENCE</scope>
    <source>
        <strain evidence="2">SING2019-196</strain>
    </source>
</reference>
<organism evidence="2 3">
    <name type="scientific">Nepenthes gracilis</name>
    <name type="common">Slender pitcher plant</name>
    <dbReference type="NCBI Taxonomy" id="150966"/>
    <lineage>
        <taxon>Eukaryota</taxon>
        <taxon>Viridiplantae</taxon>
        <taxon>Streptophyta</taxon>
        <taxon>Embryophyta</taxon>
        <taxon>Tracheophyta</taxon>
        <taxon>Spermatophyta</taxon>
        <taxon>Magnoliopsida</taxon>
        <taxon>eudicotyledons</taxon>
        <taxon>Gunneridae</taxon>
        <taxon>Pentapetalae</taxon>
        <taxon>Caryophyllales</taxon>
        <taxon>Nepenthaceae</taxon>
        <taxon>Nepenthes</taxon>
    </lineage>
</organism>
<dbReference type="FunFam" id="3.30.420.10:FF:000076">
    <property type="entry name" value="RBR-type E3 ubiquitin transferase"/>
    <property type="match status" value="1"/>
</dbReference>
<dbReference type="SUPFAM" id="SSF53098">
    <property type="entry name" value="Ribonuclease H-like"/>
    <property type="match status" value="1"/>
</dbReference>
<evidence type="ECO:0000313" key="3">
    <source>
        <dbReference type="Proteomes" id="UP001279734"/>
    </source>
</evidence>
<name>A0AAD3P843_NEPGR</name>
<protein>
    <recommendedName>
        <fullName evidence="1">RNase H type-1 domain-containing protein</fullName>
    </recommendedName>
</protein>
<dbReference type="InterPro" id="IPR037056">
    <property type="entry name" value="RNase_H1_N_sf"/>
</dbReference>
<dbReference type="Gene3D" id="3.40.970.10">
    <property type="entry name" value="Ribonuclease H1, N-terminal domain"/>
    <property type="match status" value="1"/>
</dbReference>
<dbReference type="InterPro" id="IPR012337">
    <property type="entry name" value="RNaseH-like_sf"/>
</dbReference>
<dbReference type="CDD" id="cd09279">
    <property type="entry name" value="RNase_HI_like"/>
    <property type="match status" value="1"/>
</dbReference>
<proteinExistence type="predicted"/>
<dbReference type="Pfam" id="PF13456">
    <property type="entry name" value="RVT_3"/>
    <property type="match status" value="1"/>
</dbReference>
<sequence length="281" mass="30706">MGDERQAFYVVKKGDIVGIYKSFSDCQAQAGSSPWDPSILIYKGYCLPKEAEEFLVSFGLKNAGFSITASELQDGLFGSLAICPFQDAVKSSSFSLNPAKKHDDVGSSSVPVDCQNKHLKLENYVEPQALTNTASLSCIIEYDGASKGNPGQAGAGVVLRAEHGMVWRLREGIGIATNNVAEYRAVILGMKCALKGGFKHVLVRGDSQLVCMQIQGLWKTKNQNMVDLCREARELRDKFTSFRIEHITRELNFEADAQANFAISLHDGEVQVDVENGCQGV</sequence>
<feature type="domain" description="RNase H type-1" evidence="1">
    <location>
        <begin position="134"/>
        <end position="264"/>
    </location>
</feature>
<dbReference type="InterPro" id="IPR009027">
    <property type="entry name" value="Ribosomal_bL9/RNase_H1_N"/>
</dbReference>
<dbReference type="GO" id="GO:0004523">
    <property type="term" value="F:RNA-DNA hybrid ribonuclease activity"/>
    <property type="evidence" value="ECO:0007669"/>
    <property type="project" value="InterPro"/>
</dbReference>
<dbReference type="InterPro" id="IPR002156">
    <property type="entry name" value="RNaseH_domain"/>
</dbReference>
<dbReference type="PANTHER" id="PTHR46387:SF40">
    <property type="entry name" value="POLYNUCLEOTIDYL TRANSFERASE, RIBONUCLEASE H-LIKE SUPERFAMILY PROTEIN"/>
    <property type="match status" value="1"/>
</dbReference>
<accession>A0AAD3P843</accession>
<evidence type="ECO:0000259" key="1">
    <source>
        <dbReference type="PROSITE" id="PS50879"/>
    </source>
</evidence>
<dbReference type="InterPro" id="IPR011320">
    <property type="entry name" value="RNase_H1_N"/>
</dbReference>
<dbReference type="GO" id="GO:0003676">
    <property type="term" value="F:nucleic acid binding"/>
    <property type="evidence" value="ECO:0007669"/>
    <property type="project" value="InterPro"/>
</dbReference>
<comment type="caution">
    <text evidence="2">The sequence shown here is derived from an EMBL/GenBank/DDBJ whole genome shotgun (WGS) entry which is preliminary data.</text>
</comment>
<dbReference type="SUPFAM" id="SSF55658">
    <property type="entry name" value="L9 N-domain-like"/>
    <property type="match status" value="1"/>
</dbReference>
<dbReference type="Proteomes" id="UP001279734">
    <property type="component" value="Unassembled WGS sequence"/>
</dbReference>
<dbReference type="PROSITE" id="PS50879">
    <property type="entry name" value="RNASE_H_1"/>
    <property type="match status" value="1"/>
</dbReference>
<dbReference type="PANTHER" id="PTHR46387">
    <property type="entry name" value="POLYNUCLEOTIDYL TRANSFERASE, RIBONUCLEASE H-LIKE SUPERFAMILY PROTEIN"/>
    <property type="match status" value="1"/>
</dbReference>
<dbReference type="Gene3D" id="3.30.420.10">
    <property type="entry name" value="Ribonuclease H-like superfamily/Ribonuclease H"/>
    <property type="match status" value="1"/>
</dbReference>
<evidence type="ECO:0000313" key="2">
    <source>
        <dbReference type="EMBL" id="GMG99346.1"/>
    </source>
</evidence>
<dbReference type="InterPro" id="IPR036397">
    <property type="entry name" value="RNaseH_sf"/>
</dbReference>
<dbReference type="Pfam" id="PF01693">
    <property type="entry name" value="Cauli_VI"/>
    <property type="match status" value="1"/>
</dbReference>
<dbReference type="EMBL" id="BSYO01000001">
    <property type="protein sequence ID" value="GMG99346.1"/>
    <property type="molecule type" value="Genomic_DNA"/>
</dbReference>
<keyword evidence="3" id="KW-1185">Reference proteome</keyword>